<name>A0A1S7NSX0_9HYPH</name>
<dbReference type="Pfam" id="PF13180">
    <property type="entry name" value="PDZ_2"/>
    <property type="match status" value="1"/>
</dbReference>
<evidence type="ECO:0000259" key="7">
    <source>
        <dbReference type="PROSITE" id="PS50106"/>
    </source>
</evidence>
<dbReference type="InterPro" id="IPR036034">
    <property type="entry name" value="PDZ_sf"/>
</dbReference>
<dbReference type="CDD" id="cd06782">
    <property type="entry name" value="cpPDZ_CPP-like"/>
    <property type="match status" value="1"/>
</dbReference>
<gene>
    <name evidence="8" type="primary">ctpA</name>
    <name evidence="8" type="ORF">AGR7C_Cc10121</name>
</gene>
<dbReference type="GO" id="GO:0006508">
    <property type="term" value="P:proteolysis"/>
    <property type="evidence" value="ECO:0007669"/>
    <property type="project" value="UniProtKB-KW"/>
</dbReference>
<accession>A0A1S7NSX0</accession>
<dbReference type="InterPro" id="IPR055210">
    <property type="entry name" value="CtpA/B_N"/>
</dbReference>
<evidence type="ECO:0000256" key="5">
    <source>
        <dbReference type="RuleBase" id="RU004404"/>
    </source>
</evidence>
<feature type="domain" description="PDZ" evidence="7">
    <location>
        <begin position="112"/>
        <end position="182"/>
    </location>
</feature>
<keyword evidence="3 5" id="KW-0378">Hydrolase</keyword>
<dbReference type="CDD" id="cd07560">
    <property type="entry name" value="Peptidase_S41_CPP"/>
    <property type="match status" value="1"/>
</dbReference>
<dbReference type="EMBL" id="FBWG01000001">
    <property type="protein sequence ID" value="CUX11187.1"/>
    <property type="molecule type" value="Genomic_DNA"/>
</dbReference>
<organism evidence="8 9">
    <name type="scientific">Agrobacterium deltaense Zutra 3/1</name>
    <dbReference type="NCBI Taxonomy" id="1183427"/>
    <lineage>
        <taxon>Bacteria</taxon>
        <taxon>Pseudomonadati</taxon>
        <taxon>Pseudomonadota</taxon>
        <taxon>Alphaproteobacteria</taxon>
        <taxon>Hyphomicrobiales</taxon>
        <taxon>Rhizobiaceae</taxon>
        <taxon>Rhizobium/Agrobacterium group</taxon>
        <taxon>Agrobacterium</taxon>
    </lineage>
</organism>
<dbReference type="Gene3D" id="3.90.226.10">
    <property type="entry name" value="2-enoyl-CoA Hydratase, Chain A, domain 1"/>
    <property type="match status" value="1"/>
</dbReference>
<protein>
    <submittedName>
        <fullName evidence="8">Carboxy-terminal-processing protease (C-terminal-processing protease)</fullName>
        <ecNumber evidence="8">3.4.21.102</ecNumber>
    </submittedName>
</protein>
<dbReference type="InterPro" id="IPR004447">
    <property type="entry name" value="Peptidase_S41A"/>
</dbReference>
<comment type="similarity">
    <text evidence="1 5">Belongs to the peptidase S41A family.</text>
</comment>
<evidence type="ECO:0000256" key="3">
    <source>
        <dbReference type="ARBA" id="ARBA00022801"/>
    </source>
</evidence>
<dbReference type="Proteomes" id="UP000191987">
    <property type="component" value="Unassembled WGS sequence"/>
</dbReference>
<dbReference type="EC" id="3.4.21.102" evidence="8"/>
<keyword evidence="2 5" id="KW-0645">Protease</keyword>
<dbReference type="SUPFAM" id="SSF52096">
    <property type="entry name" value="ClpP/crotonase"/>
    <property type="match status" value="1"/>
</dbReference>
<reference evidence="8 9" key="1">
    <citation type="submission" date="2016-01" db="EMBL/GenBank/DDBJ databases">
        <authorList>
            <person name="Oliw E.H."/>
        </authorList>
    </citation>
    <scope>NUCLEOTIDE SEQUENCE [LARGE SCALE GENOMIC DNA]</scope>
    <source>
        <strain evidence="8 9">Zutra 3-1</strain>
    </source>
</reference>
<dbReference type="InterPro" id="IPR005151">
    <property type="entry name" value="Tail-specific_protease"/>
</dbReference>
<dbReference type="NCBIfam" id="TIGR00225">
    <property type="entry name" value="prc"/>
    <property type="match status" value="1"/>
</dbReference>
<dbReference type="Pfam" id="PF03572">
    <property type="entry name" value="Peptidase_S41"/>
    <property type="match status" value="1"/>
</dbReference>
<dbReference type="InterPro" id="IPR001478">
    <property type="entry name" value="PDZ"/>
</dbReference>
<dbReference type="PANTHER" id="PTHR32060:SF30">
    <property type="entry name" value="CARBOXY-TERMINAL PROCESSING PROTEASE CTPA"/>
    <property type="match status" value="1"/>
</dbReference>
<dbReference type="GO" id="GO:0007165">
    <property type="term" value="P:signal transduction"/>
    <property type="evidence" value="ECO:0007669"/>
    <property type="project" value="TreeGrafter"/>
</dbReference>
<evidence type="ECO:0000256" key="2">
    <source>
        <dbReference type="ARBA" id="ARBA00022670"/>
    </source>
</evidence>
<evidence type="ECO:0000256" key="6">
    <source>
        <dbReference type="SAM" id="MobiDB-lite"/>
    </source>
</evidence>
<dbReference type="FunFam" id="2.30.42.10:FF:000063">
    <property type="entry name" value="Peptidase, S41 family"/>
    <property type="match status" value="1"/>
</dbReference>
<dbReference type="GO" id="GO:0030288">
    <property type="term" value="C:outer membrane-bounded periplasmic space"/>
    <property type="evidence" value="ECO:0007669"/>
    <property type="project" value="TreeGrafter"/>
</dbReference>
<keyword evidence="4 5" id="KW-0720">Serine protease</keyword>
<dbReference type="SMART" id="SM00245">
    <property type="entry name" value="TSPc"/>
    <property type="match status" value="1"/>
</dbReference>
<dbReference type="Gene3D" id="2.30.42.10">
    <property type="match status" value="1"/>
</dbReference>
<dbReference type="PROSITE" id="PS50106">
    <property type="entry name" value="PDZ"/>
    <property type="match status" value="1"/>
</dbReference>
<dbReference type="AlphaFoldDB" id="A0A1S7NSX0"/>
<evidence type="ECO:0000313" key="8">
    <source>
        <dbReference type="EMBL" id="CUX11187.1"/>
    </source>
</evidence>
<dbReference type="Pfam" id="PF22694">
    <property type="entry name" value="CtpB_N-like"/>
    <property type="match status" value="1"/>
</dbReference>
<dbReference type="InterPro" id="IPR029045">
    <property type="entry name" value="ClpP/crotonase-like_dom_sf"/>
</dbReference>
<proteinExistence type="inferred from homology"/>
<dbReference type="SMART" id="SM00228">
    <property type="entry name" value="PDZ"/>
    <property type="match status" value="1"/>
</dbReference>
<dbReference type="GO" id="GO:0004252">
    <property type="term" value="F:serine-type endopeptidase activity"/>
    <property type="evidence" value="ECO:0007669"/>
    <property type="project" value="UniProtKB-EC"/>
</dbReference>
<dbReference type="PANTHER" id="PTHR32060">
    <property type="entry name" value="TAIL-SPECIFIC PROTEASE"/>
    <property type="match status" value="1"/>
</dbReference>
<dbReference type="SUPFAM" id="SSF50156">
    <property type="entry name" value="PDZ domain-like"/>
    <property type="match status" value="1"/>
</dbReference>
<sequence>MSSGKMVYRLIPNHGGPQKIPEGRTMIRKVSLLLIGGLMGATAMSVIYSASMPAQAAGPSTYKELSIFGDVFERVRAQYVTPPDDEKLVENAINGMLSSLDPHSSFMNAKDANDMRTQTKGEFGGLGIEVTMENELVKVITPIDDTPASRAGILAGDFISEIDGTPVRGLKLEQAVEKMRGAVKTPIKLTIIRQGADKPLEFTVMRDVIAVRAVKSRVEGDNVGYLRVISFTEKTYDDLEKAIKKIKADVPADKLKGYVLDLRLNPGGLLDQAINVSDAFLERGEVVSTRGRNPDETRRFNATAGDLTDGKPVIVLVNGGSASASEIVAGALQDLRRATVVGTRSFGKGSVQTIIPLGEAGALRLTTALYYTPSGKSIQGTGIEPDIKVEQPLPAELQGKVTTEGESGLSGHIKGQSETDEGSGSSAYVPPEAKDDIQLNYALDLLRGSKTDPSFPPNPEKAVVNKQ</sequence>
<evidence type="ECO:0000256" key="1">
    <source>
        <dbReference type="ARBA" id="ARBA00009179"/>
    </source>
</evidence>
<feature type="region of interest" description="Disordered" evidence="6">
    <location>
        <begin position="447"/>
        <end position="467"/>
    </location>
</feature>
<evidence type="ECO:0000313" key="9">
    <source>
        <dbReference type="Proteomes" id="UP000191987"/>
    </source>
</evidence>
<dbReference type="Gene3D" id="3.30.750.44">
    <property type="match status" value="1"/>
</dbReference>
<dbReference type="FunFam" id="3.90.226.10:FF:000029">
    <property type="entry name" value="Peptidase, S41 family"/>
    <property type="match status" value="1"/>
</dbReference>
<evidence type="ECO:0000256" key="4">
    <source>
        <dbReference type="ARBA" id="ARBA00022825"/>
    </source>
</evidence>
<feature type="region of interest" description="Disordered" evidence="6">
    <location>
        <begin position="402"/>
        <end position="433"/>
    </location>
</feature>